<feature type="region of interest" description="Disordered" evidence="3">
    <location>
        <begin position="682"/>
        <end position="702"/>
    </location>
</feature>
<evidence type="ECO:0000256" key="1">
    <source>
        <dbReference type="ARBA" id="ARBA00006082"/>
    </source>
</evidence>
<protein>
    <submittedName>
        <fullName evidence="4">Mismatch repair protein</fullName>
    </submittedName>
</protein>
<dbReference type="InterPro" id="IPR014721">
    <property type="entry name" value="Ribsml_uS5_D2-typ_fold_subgr"/>
</dbReference>
<dbReference type="Pfam" id="PF13589">
    <property type="entry name" value="HATPase_c_3"/>
    <property type="match status" value="1"/>
</dbReference>
<dbReference type="PANTHER" id="PTHR10073:SF44">
    <property type="entry name" value="DNA MISMATCH REPAIR PROTEIN MLH2"/>
    <property type="match status" value="1"/>
</dbReference>
<reference evidence="4 5" key="1">
    <citation type="journal article" date="2023" name="Elife">
        <title>Identification of key yeast species and microbe-microbe interactions impacting larval growth of Drosophila in the wild.</title>
        <authorList>
            <person name="Mure A."/>
            <person name="Sugiura Y."/>
            <person name="Maeda R."/>
            <person name="Honda K."/>
            <person name="Sakurai N."/>
            <person name="Takahashi Y."/>
            <person name="Watada M."/>
            <person name="Katoh T."/>
            <person name="Gotoh A."/>
            <person name="Gotoh Y."/>
            <person name="Taniguchi I."/>
            <person name="Nakamura K."/>
            <person name="Hayashi T."/>
            <person name="Katayama T."/>
            <person name="Uemura T."/>
            <person name="Hattori Y."/>
        </authorList>
    </citation>
    <scope>NUCLEOTIDE SEQUENCE [LARGE SCALE GENOMIC DNA]</scope>
    <source>
        <strain evidence="4 5">SC-9</strain>
    </source>
</reference>
<dbReference type="InterPro" id="IPR020568">
    <property type="entry name" value="Ribosomal_Su5_D2-typ_SF"/>
</dbReference>
<dbReference type="InterPro" id="IPR036890">
    <property type="entry name" value="HATPase_C_sf"/>
</dbReference>
<organism evidence="4 5">
    <name type="scientific">Saccharomycopsis crataegensis</name>
    <dbReference type="NCBI Taxonomy" id="43959"/>
    <lineage>
        <taxon>Eukaryota</taxon>
        <taxon>Fungi</taxon>
        <taxon>Dikarya</taxon>
        <taxon>Ascomycota</taxon>
        <taxon>Saccharomycotina</taxon>
        <taxon>Saccharomycetes</taxon>
        <taxon>Saccharomycopsidaceae</taxon>
        <taxon>Saccharomycopsis</taxon>
    </lineage>
</organism>
<dbReference type="Gene3D" id="3.30.230.10">
    <property type="match status" value="1"/>
</dbReference>
<evidence type="ECO:0000256" key="2">
    <source>
        <dbReference type="ARBA" id="ARBA00022763"/>
    </source>
</evidence>
<dbReference type="AlphaFoldDB" id="A0AAV5QHD3"/>
<dbReference type="EMBL" id="BTFZ01000002">
    <property type="protein sequence ID" value="GMM34197.1"/>
    <property type="molecule type" value="Genomic_DNA"/>
</dbReference>
<comment type="similarity">
    <text evidence="1">Belongs to the DNA mismatch repair MutL/HexB family.</text>
</comment>
<name>A0AAV5QHD3_9ASCO</name>
<dbReference type="PANTHER" id="PTHR10073">
    <property type="entry name" value="DNA MISMATCH REPAIR PROTEIN MLH, PMS, MUTL"/>
    <property type="match status" value="1"/>
</dbReference>
<dbReference type="GO" id="GO:0061982">
    <property type="term" value="P:meiosis I cell cycle process"/>
    <property type="evidence" value="ECO:0007669"/>
    <property type="project" value="UniProtKB-ARBA"/>
</dbReference>
<keyword evidence="5" id="KW-1185">Reference proteome</keyword>
<dbReference type="GO" id="GO:0016887">
    <property type="term" value="F:ATP hydrolysis activity"/>
    <property type="evidence" value="ECO:0007669"/>
    <property type="project" value="InterPro"/>
</dbReference>
<sequence length="786" mass="87282">MLNILSEESSVSILSSSSIFSPVTVVRELIDNALDADASNITIEVDFETAGLSRISVKDNGWGIFKEDRAAVCRRNSTSKIETMEDIKLKMSSLGFRGEALFFLASLCGNSSPLGNRRMIIASKSRDDTVGEQWHIDGQGEIIPRSKKTIPIDGTSVTIFGLFDSLPVRKKFLMKKRSSTISSLRELVISYGMINARKAKFSLKFTKHNAKGQVINGAPISIPAMIINKSDSKINTLSELCGVHNLSKEVVSGTMELFFETSDISWKISFILPIMKAQNKVISSQRSVKVLSVNGRVMSLSMGFGKRVAKMVKGIYTGLGLLAPNNWYAELSSDNATGDVNIEPEKCDITLDFEDEVLNELEEWLINKVEICHQETNSDLDHQKQKNVERPKVTYVQTTRNINNNTIIDNFRAEGAADDMVRISEKDLPELSGSDDKFLEDDDDDFIQLLEKHSNDKEIKTGVNTLAIHNEAIDLTRSRSVSSSNVISSQRNINTVSNTNLDIIDDVTYDKKKGDTSSITASTTANEDWCFSMADITDDTLLQEYASSNSNEDISALQNEDLSLSKDISISNPFVLSKLKSSMCQARDDRKLLGSKREQTPILQTIVKKKCAKDPAIKESDNKISSPNITSTSDICADRISSLREGHTIKNSIERTQIEHSSKSSNNSLIIAMSQRSVIQKDKSSATRKLSSSSSPCPVSKDARSSYRLASKTEMTHCYIYVHPSFDALSMTTSVFENSLRFYEIEDIDSQTKILQFAQGIFNNINGDADEVVKVSQMKNWCLLEV</sequence>
<evidence type="ECO:0000313" key="4">
    <source>
        <dbReference type="EMBL" id="GMM34197.1"/>
    </source>
</evidence>
<evidence type="ECO:0000256" key="3">
    <source>
        <dbReference type="SAM" id="MobiDB-lite"/>
    </source>
</evidence>
<accession>A0AAV5QHD3</accession>
<keyword evidence="2" id="KW-0227">DNA damage</keyword>
<dbReference type="InterPro" id="IPR002099">
    <property type="entry name" value="MutL/Mlh/PMS"/>
</dbReference>
<dbReference type="SUPFAM" id="SSF54211">
    <property type="entry name" value="Ribosomal protein S5 domain 2-like"/>
    <property type="match status" value="1"/>
</dbReference>
<proteinExistence type="inferred from homology"/>
<gene>
    <name evidence="4" type="ORF">DASC09_015220</name>
</gene>
<dbReference type="GO" id="GO:0032389">
    <property type="term" value="C:MutLalpha complex"/>
    <property type="evidence" value="ECO:0007669"/>
    <property type="project" value="TreeGrafter"/>
</dbReference>
<comment type="caution">
    <text evidence="4">The sequence shown here is derived from an EMBL/GenBank/DDBJ whole genome shotgun (WGS) entry which is preliminary data.</text>
</comment>
<dbReference type="GeneID" id="90072176"/>
<dbReference type="RefSeq" id="XP_064851197.1">
    <property type="nucleotide sequence ID" value="XM_064995125.1"/>
</dbReference>
<evidence type="ECO:0000313" key="5">
    <source>
        <dbReference type="Proteomes" id="UP001360560"/>
    </source>
</evidence>
<dbReference type="GO" id="GO:0005524">
    <property type="term" value="F:ATP binding"/>
    <property type="evidence" value="ECO:0007669"/>
    <property type="project" value="InterPro"/>
</dbReference>
<dbReference type="PROSITE" id="PS00058">
    <property type="entry name" value="DNA_MISMATCH_REPAIR_1"/>
    <property type="match status" value="1"/>
</dbReference>
<dbReference type="NCBIfam" id="TIGR00585">
    <property type="entry name" value="mutl"/>
    <property type="match status" value="1"/>
</dbReference>
<dbReference type="Gene3D" id="3.30.565.10">
    <property type="entry name" value="Histidine kinase-like ATPase, C-terminal domain"/>
    <property type="match status" value="1"/>
</dbReference>
<dbReference type="InterPro" id="IPR014762">
    <property type="entry name" value="DNA_mismatch_repair_CS"/>
</dbReference>
<dbReference type="GO" id="GO:0006298">
    <property type="term" value="P:mismatch repair"/>
    <property type="evidence" value="ECO:0007669"/>
    <property type="project" value="InterPro"/>
</dbReference>
<dbReference type="GO" id="GO:0140664">
    <property type="term" value="F:ATP-dependent DNA damage sensor activity"/>
    <property type="evidence" value="ECO:0007669"/>
    <property type="project" value="InterPro"/>
</dbReference>
<dbReference type="Proteomes" id="UP001360560">
    <property type="component" value="Unassembled WGS sequence"/>
</dbReference>
<dbReference type="SUPFAM" id="SSF55874">
    <property type="entry name" value="ATPase domain of HSP90 chaperone/DNA topoisomerase II/histidine kinase"/>
    <property type="match status" value="1"/>
</dbReference>
<dbReference type="InterPro" id="IPR038973">
    <property type="entry name" value="MutL/Mlh/Pms-like"/>
</dbReference>
<dbReference type="GO" id="GO:0030983">
    <property type="term" value="F:mismatched DNA binding"/>
    <property type="evidence" value="ECO:0007669"/>
    <property type="project" value="InterPro"/>
</dbReference>